<protein>
    <submittedName>
        <fullName evidence="7">Choice-of-anchor J domain-containing protein</fullName>
    </submittedName>
</protein>
<dbReference type="InterPro" id="IPR026919">
    <property type="entry name" value="ADGRV1"/>
</dbReference>
<dbReference type="Pfam" id="PF03372">
    <property type="entry name" value="Exo_endo_phos"/>
    <property type="match status" value="1"/>
</dbReference>
<feature type="domain" description="Calx-beta" evidence="5">
    <location>
        <begin position="1169"/>
        <end position="1291"/>
    </location>
</feature>
<evidence type="ECO:0000259" key="5">
    <source>
        <dbReference type="Pfam" id="PF03160"/>
    </source>
</evidence>
<dbReference type="EMBL" id="JAHWXQ010000001">
    <property type="protein sequence ID" value="MBW3363720.1"/>
    <property type="molecule type" value="Genomic_DNA"/>
</dbReference>
<dbReference type="PANTHER" id="PTHR46682:SF1">
    <property type="entry name" value="ADHESION G-PROTEIN COUPLED RECEPTOR V1"/>
    <property type="match status" value="1"/>
</dbReference>
<evidence type="ECO:0000256" key="3">
    <source>
        <dbReference type="ARBA" id="ARBA00022837"/>
    </source>
</evidence>
<dbReference type="InterPro" id="IPR003644">
    <property type="entry name" value="Calx_beta"/>
</dbReference>
<dbReference type="Proteomes" id="UP000774935">
    <property type="component" value="Unassembled WGS sequence"/>
</dbReference>
<keyword evidence="3" id="KW-0106">Calcium</keyword>
<accession>A0ABS6X6V1</accession>
<dbReference type="SUPFAM" id="SSF56219">
    <property type="entry name" value="DNase I-like"/>
    <property type="match status" value="1"/>
</dbReference>
<keyword evidence="2" id="KW-0677">Repeat</keyword>
<feature type="domain" description="Calx-beta" evidence="5">
    <location>
        <begin position="935"/>
        <end position="1050"/>
    </location>
</feature>
<dbReference type="NCBIfam" id="TIGR04183">
    <property type="entry name" value="Por_Secre_tail"/>
    <property type="match status" value="1"/>
</dbReference>
<evidence type="ECO:0000259" key="6">
    <source>
        <dbReference type="Pfam" id="PF03372"/>
    </source>
</evidence>
<sequence>MSKHLQKLFALVLVCCAFLGSSTAWGQVSIQKGSTISQEFNTIGNVAAAALPANWKASKSVNLREVTPYSSAATATERADGTNMANNAGNGIYNFGASSSSEDRAIGFLSSSTATKSGNLYAHFVNSGSQTINTIEVSYDVEKYRKGTRTEGFSIELYYSYDGTTWTSAGADFKVSFAGDADNNGYAVAPGVTQSVTEKKLDVNIPVTGNLYFAWNYSATSGTGSSNAQALSIDNIKLVFEPAGPTTRTLKTDVTTLNLGEQSVNTTFQGSYLLSAKNIAEGENVTVTADAPFTISKSETDGYTNTLTFSGADLAVDTRIYVRVKPATLGEVTGNITHSAKDATDVIVALKATVASPFAQNFDNCGTTLPGGWTSQSVTGDQVWGCTTFGRTGNAVQLNGYANNKSNNNEDWLISSALDLTGLNIPVLSFWTISAFNGPALKVMVSTNYDGTSAPSTATWKELNVSLPAVGSEVWTQSEFLLDQYKQASVHIAFVYTSIEEANGASRWTLDDFSVTDEPRKFIADNASFDFGAFAEGVYTAEKYVTFKALGFTEDIVIASNLVDFEVSKDNVNFAQSVTYTAAEAAAGELFIRFFPKSTALRFEGTIKATTASGFEAVLGTVTGSSVLKSLTLDIVTWNMEWFGADKDERGAELGPADEAVQYANAKKVFTDLNADILALQEVSNDTEIQRLATELGYNFVVSDAYSYSWDATRNLVPQKLYFLYKPEVAKVKSQKVLLNKFYEDVRNGQYAEVFTNYPEGGAKFWASGRLPFMVEFETTINNVKQSINLVNLHTRANSGTDVSKHTQRKFDVEMLKDSLDAHYTGKNIMILGDYNDDVDVSVVNNLPSTFEAFVTDANYKALTLELSKTGAYTYEAGSFKSFLDHITVSSTLSDDYIDGSISIENQFLNSISNFRNTTSDHMPVSARFNLSATPTVAFTEAIATKAEGSEKYNVNLTLSAPQATEQTVTVSVANGATASSADYTVTGATNGVVTVTVPANATTAAFELEITDDNLVETNEQVTFQITDKSANLALGATSTYTVTITDNDKSVVSFAAATKEVNENAGKTEVTLNLDQAPVAEQQITVSVTNGTGIVYGTTKDYTTTPEVADGKLVLTVPAGATTVKFDVTVNDDTEIEKAEQVEFEITNVSNGFVIGEAKTYALTITDNDKPTVTFAAAAKEVSENAGVTEVTLTVDQAPIADQQITVAVTNGTGVTYGATADYATAPATADGNIVLTVPAGATSVKFDVSVNDDSEVEANEQITFKITDANANVIVGEANTYVLTITDNDKSTVTFAVATKEVKEDAGTTEVTLSLDKAPVVAQQITIAVTNGTGVTYGTTGDYITSPEVANGNLVVTVPAGATSVKFNVTVNDDTDTEGAEQVSFNIASVSNGLAIGTAKTYTFTIEANDTPTGIADGTKGQFSVYPTIVNGGNVRLLLPERVASTAKVTMVVYSTEGRKVMNVTGTQSEVQTKLNNQVSNLSSGIYMILIETGKEFFQTKMVKK</sequence>
<dbReference type="PANTHER" id="PTHR46682">
    <property type="entry name" value="ADHESION G-PROTEIN COUPLED RECEPTOR V1"/>
    <property type="match status" value="1"/>
</dbReference>
<dbReference type="Pfam" id="PF03160">
    <property type="entry name" value="Calx-beta"/>
    <property type="match status" value="2"/>
</dbReference>
<feature type="domain" description="Endonuclease/exonuclease/phosphatase" evidence="6">
    <location>
        <begin position="636"/>
        <end position="922"/>
    </location>
</feature>
<organism evidence="7 8">
    <name type="scientific">Pontibacter populi</name>
    <dbReference type="NCBI Taxonomy" id="890055"/>
    <lineage>
        <taxon>Bacteria</taxon>
        <taxon>Pseudomonadati</taxon>
        <taxon>Bacteroidota</taxon>
        <taxon>Cytophagia</taxon>
        <taxon>Cytophagales</taxon>
        <taxon>Hymenobacteraceae</taxon>
        <taxon>Pontibacter</taxon>
    </lineage>
</organism>
<dbReference type="InterPro" id="IPR026444">
    <property type="entry name" value="Secre_tail"/>
</dbReference>
<dbReference type="Gene3D" id="3.60.10.10">
    <property type="entry name" value="Endonuclease/exonuclease/phosphatase"/>
    <property type="match status" value="1"/>
</dbReference>
<keyword evidence="1 4" id="KW-0732">Signal</keyword>
<reference evidence="7 8" key="1">
    <citation type="submission" date="2021-07" db="EMBL/GenBank/DDBJ databases">
        <authorList>
            <person name="Kim M.K."/>
        </authorList>
    </citation>
    <scope>NUCLEOTIDE SEQUENCE [LARGE SCALE GENOMIC DNA]</scope>
    <source>
        <strain evidence="7 8">HLY7-15</strain>
    </source>
</reference>
<name>A0ABS6X6V1_9BACT</name>
<proteinExistence type="predicted"/>
<dbReference type="Gene3D" id="2.60.40.2030">
    <property type="match status" value="4"/>
</dbReference>
<evidence type="ECO:0000256" key="1">
    <source>
        <dbReference type="ARBA" id="ARBA00022729"/>
    </source>
</evidence>
<dbReference type="SUPFAM" id="SSF141072">
    <property type="entry name" value="CalX-like"/>
    <property type="match status" value="4"/>
</dbReference>
<evidence type="ECO:0000313" key="7">
    <source>
        <dbReference type="EMBL" id="MBW3363720.1"/>
    </source>
</evidence>
<gene>
    <name evidence="7" type="ORF">KYK27_01605</name>
</gene>
<evidence type="ECO:0000256" key="2">
    <source>
        <dbReference type="ARBA" id="ARBA00022737"/>
    </source>
</evidence>
<dbReference type="InterPro" id="IPR038081">
    <property type="entry name" value="CalX-like_sf"/>
</dbReference>
<evidence type="ECO:0000313" key="8">
    <source>
        <dbReference type="Proteomes" id="UP000774935"/>
    </source>
</evidence>
<evidence type="ECO:0000256" key="4">
    <source>
        <dbReference type="SAM" id="SignalP"/>
    </source>
</evidence>
<dbReference type="NCBIfam" id="NF038128">
    <property type="entry name" value="choice_anch_J"/>
    <property type="match status" value="1"/>
</dbReference>
<comment type="caution">
    <text evidence="7">The sequence shown here is derived from an EMBL/GenBank/DDBJ whole genome shotgun (WGS) entry which is preliminary data.</text>
</comment>
<feature type="signal peptide" evidence="4">
    <location>
        <begin position="1"/>
        <end position="26"/>
    </location>
</feature>
<feature type="chain" id="PRO_5045993608" evidence="4">
    <location>
        <begin position="27"/>
        <end position="1508"/>
    </location>
</feature>
<dbReference type="InterPro" id="IPR005135">
    <property type="entry name" value="Endo/exonuclease/phosphatase"/>
</dbReference>
<keyword evidence="8" id="KW-1185">Reference proteome</keyword>
<dbReference type="InterPro" id="IPR036691">
    <property type="entry name" value="Endo/exonu/phosph_ase_sf"/>
</dbReference>